<evidence type="ECO:0000259" key="6">
    <source>
        <dbReference type="SMART" id="SM00900"/>
    </source>
</evidence>
<keyword evidence="5" id="KW-0249">Electron transport</keyword>
<dbReference type="AlphaFoldDB" id="A0A934TWQ0"/>
<keyword evidence="1" id="KW-0813">Transport</keyword>
<reference evidence="7" key="1">
    <citation type="journal article" date="2012" name="J. Microbiol. Biotechnol.">
        <title>Ramlibacter ginsenosidimutans sp. nov., with ginsenoside-converting activity.</title>
        <authorList>
            <person name="Wang L."/>
            <person name="An D.S."/>
            <person name="Kim S.G."/>
            <person name="Jin F.X."/>
            <person name="Kim S.C."/>
            <person name="Lee S.T."/>
            <person name="Im W.T."/>
        </authorList>
    </citation>
    <scope>NUCLEOTIDE SEQUENCE</scope>
    <source>
        <strain evidence="7">KACC 17527</strain>
    </source>
</reference>
<proteinExistence type="predicted"/>
<dbReference type="Pfam" id="PF04205">
    <property type="entry name" value="FMN_bind"/>
    <property type="match status" value="1"/>
</dbReference>
<evidence type="ECO:0000313" key="7">
    <source>
        <dbReference type="EMBL" id="MBK6008817.1"/>
    </source>
</evidence>
<dbReference type="EMBL" id="JAEPWM010000012">
    <property type="protein sequence ID" value="MBK6008817.1"/>
    <property type="molecule type" value="Genomic_DNA"/>
</dbReference>
<accession>A0A934TWQ0</accession>
<evidence type="ECO:0000256" key="5">
    <source>
        <dbReference type="ARBA" id="ARBA00022982"/>
    </source>
</evidence>
<evidence type="ECO:0000256" key="3">
    <source>
        <dbReference type="ARBA" id="ARBA00022630"/>
    </source>
</evidence>
<name>A0A934TWQ0_9BURK</name>
<organism evidence="7 8">
    <name type="scientific">Ramlibacter ginsenosidimutans</name>
    <dbReference type="NCBI Taxonomy" id="502333"/>
    <lineage>
        <taxon>Bacteria</taxon>
        <taxon>Pseudomonadati</taxon>
        <taxon>Pseudomonadota</taxon>
        <taxon>Betaproteobacteria</taxon>
        <taxon>Burkholderiales</taxon>
        <taxon>Comamonadaceae</taxon>
        <taxon>Ramlibacter</taxon>
    </lineage>
</organism>
<keyword evidence="3" id="KW-0285">Flavoprotein</keyword>
<dbReference type="GO" id="GO:0022900">
    <property type="term" value="P:electron transport chain"/>
    <property type="evidence" value="ECO:0007669"/>
    <property type="project" value="InterPro"/>
</dbReference>
<dbReference type="PANTHER" id="PTHR36118:SF1">
    <property type="entry name" value="ION-TRANSLOCATING OXIDOREDUCTASE COMPLEX SUBUNIT G"/>
    <property type="match status" value="1"/>
</dbReference>
<evidence type="ECO:0000256" key="2">
    <source>
        <dbReference type="ARBA" id="ARBA00022553"/>
    </source>
</evidence>
<evidence type="ECO:0000256" key="1">
    <source>
        <dbReference type="ARBA" id="ARBA00022448"/>
    </source>
</evidence>
<protein>
    <submittedName>
        <fullName evidence="7">FMN-binding protein</fullName>
    </submittedName>
</protein>
<comment type="caution">
    <text evidence="7">The sequence shown here is derived from an EMBL/GenBank/DDBJ whole genome shotgun (WGS) entry which is preliminary data.</text>
</comment>
<reference evidence="7" key="2">
    <citation type="submission" date="2021-01" db="EMBL/GenBank/DDBJ databases">
        <authorList>
            <person name="Kang M."/>
        </authorList>
    </citation>
    <scope>NUCLEOTIDE SEQUENCE</scope>
    <source>
        <strain evidence="7">KACC 17527</strain>
    </source>
</reference>
<gene>
    <name evidence="7" type="ORF">JJB11_22195</name>
</gene>
<dbReference type="GO" id="GO:0009055">
    <property type="term" value="F:electron transfer activity"/>
    <property type="evidence" value="ECO:0007669"/>
    <property type="project" value="InterPro"/>
</dbReference>
<dbReference type="InterPro" id="IPR010209">
    <property type="entry name" value="Ion_transpt_RnfG/RsxG"/>
</dbReference>
<evidence type="ECO:0000256" key="4">
    <source>
        <dbReference type="ARBA" id="ARBA00022643"/>
    </source>
</evidence>
<dbReference type="PANTHER" id="PTHR36118">
    <property type="entry name" value="ION-TRANSLOCATING OXIDOREDUCTASE COMPLEX SUBUNIT G"/>
    <property type="match status" value="1"/>
</dbReference>
<evidence type="ECO:0000313" key="8">
    <source>
        <dbReference type="Proteomes" id="UP000630528"/>
    </source>
</evidence>
<dbReference type="Proteomes" id="UP000630528">
    <property type="component" value="Unassembled WGS sequence"/>
</dbReference>
<keyword evidence="2" id="KW-0597">Phosphoprotein</keyword>
<sequence>MHNRRQTLGRGVAIGLAAGLWNTSVFATVYLDIEQGRKLLLPQAASFQPWPIALDAQTVAAIAQATQTRVPAGYAPAGWVGLDAQGARVGFVLADHVIGRYEWIDYAAGFTADGTLTQVEVLAYRESHGAEIRNPAWRRQFSGRKGPAQVQFNEEIRNISGATLSCQHVTEGVQRLSALVQQQLHRTS</sequence>
<dbReference type="GO" id="GO:0010181">
    <property type="term" value="F:FMN binding"/>
    <property type="evidence" value="ECO:0007669"/>
    <property type="project" value="InterPro"/>
</dbReference>
<keyword evidence="4" id="KW-0288">FMN</keyword>
<keyword evidence="8" id="KW-1185">Reference proteome</keyword>
<dbReference type="RefSeq" id="WP_201176738.1">
    <property type="nucleotide sequence ID" value="NZ_JAEPWM010000012.1"/>
</dbReference>
<dbReference type="InterPro" id="IPR007329">
    <property type="entry name" value="FMN-bd"/>
</dbReference>
<feature type="domain" description="FMN-binding" evidence="6">
    <location>
        <begin position="101"/>
        <end position="180"/>
    </location>
</feature>
<dbReference type="GO" id="GO:0005886">
    <property type="term" value="C:plasma membrane"/>
    <property type="evidence" value="ECO:0007669"/>
    <property type="project" value="InterPro"/>
</dbReference>
<dbReference type="SMART" id="SM00900">
    <property type="entry name" value="FMN_bind"/>
    <property type="match status" value="1"/>
</dbReference>